<evidence type="ECO:0000313" key="2">
    <source>
        <dbReference type="Proteomes" id="UP000651452"/>
    </source>
</evidence>
<reference evidence="1" key="2">
    <citation type="submission" date="2020-09" db="EMBL/GenBank/DDBJ databases">
        <title>Reference genome assembly for Australian Ascochyta lentis isolate Al4.</title>
        <authorList>
            <person name="Lee R.C."/>
            <person name="Farfan-Caceres L.M."/>
            <person name="Debler J.W."/>
            <person name="Williams A.H."/>
            <person name="Henares B.M."/>
        </authorList>
    </citation>
    <scope>NUCLEOTIDE SEQUENCE</scope>
    <source>
        <strain evidence="1">Al4</strain>
    </source>
</reference>
<evidence type="ECO:0000313" key="1">
    <source>
        <dbReference type="EMBL" id="KAF9691636.1"/>
    </source>
</evidence>
<organism evidence="1 2">
    <name type="scientific">Ascochyta lentis</name>
    <dbReference type="NCBI Taxonomy" id="205686"/>
    <lineage>
        <taxon>Eukaryota</taxon>
        <taxon>Fungi</taxon>
        <taxon>Dikarya</taxon>
        <taxon>Ascomycota</taxon>
        <taxon>Pezizomycotina</taxon>
        <taxon>Dothideomycetes</taxon>
        <taxon>Pleosporomycetidae</taxon>
        <taxon>Pleosporales</taxon>
        <taxon>Pleosporineae</taxon>
        <taxon>Didymellaceae</taxon>
        <taxon>Ascochyta</taxon>
    </lineage>
</organism>
<dbReference type="Proteomes" id="UP000651452">
    <property type="component" value="Unassembled WGS sequence"/>
</dbReference>
<name>A0A8H7IUD7_9PLEO</name>
<dbReference type="AlphaFoldDB" id="A0A8H7IUD7"/>
<gene>
    <name evidence="1" type="ORF">EKO04_010259</name>
</gene>
<accession>A0A8H7IUD7</accession>
<keyword evidence="2" id="KW-1185">Reference proteome</keyword>
<dbReference type="OrthoDB" id="3678099at2759"/>
<proteinExistence type="predicted"/>
<dbReference type="EMBL" id="RZGK01000020">
    <property type="protein sequence ID" value="KAF9691636.1"/>
    <property type="molecule type" value="Genomic_DNA"/>
</dbReference>
<reference evidence="1" key="1">
    <citation type="submission" date="2018-12" db="EMBL/GenBank/DDBJ databases">
        <authorList>
            <person name="Syme R.A."/>
            <person name="Farfan-Caceres L."/>
            <person name="Lichtenzveig J."/>
        </authorList>
    </citation>
    <scope>NUCLEOTIDE SEQUENCE</scope>
    <source>
        <strain evidence="1">Al4</strain>
    </source>
</reference>
<protein>
    <submittedName>
        <fullName evidence="1">Uncharacterized protein</fullName>
    </submittedName>
</protein>
<comment type="caution">
    <text evidence="1">The sequence shown here is derived from an EMBL/GenBank/DDBJ whole genome shotgun (WGS) entry which is preliminary data.</text>
</comment>
<sequence>MKAITLHSKFLMIPGELRNRIYEVSIAEELAFEENDLPCLVQDSALEDFPACARTEAWTGKRKAYSLTQVCHQIRDEFLALYRQNVKVSIRIDDLERYISEVIQPLNTDPTAVSGNISIIFESSGAINFRDIITLHNRAPHLHLSVPQDRASSDMMSILLNPHLWREFHAYIAEKTEQVQLHIEPDKPSDPRYDDALVFCPGPVGDSDDDDCSWPPEPRYLYPYVQGCVLYVKEEFAEPWMYGSGLRNESYWKKRSEWLSVLGLDKRTRVRYKFRLRVQEKYRELTPALFGAELWGSAW</sequence>